<keyword evidence="2" id="KW-1185">Reference proteome</keyword>
<organism evidence="1 2">
    <name type="scientific">Plasmodium brasilianum</name>
    <dbReference type="NCBI Taxonomy" id="5824"/>
    <lineage>
        <taxon>Eukaryota</taxon>
        <taxon>Sar</taxon>
        <taxon>Alveolata</taxon>
        <taxon>Apicomplexa</taxon>
        <taxon>Aconoidasida</taxon>
        <taxon>Haemosporida</taxon>
        <taxon>Plasmodiidae</taxon>
        <taxon>Plasmodium</taxon>
        <taxon>Plasmodium (Plasmodium)</taxon>
    </lineage>
</organism>
<reference evidence="1" key="1">
    <citation type="submission" date="2022-06" db="EMBL/GenBank/DDBJ databases">
        <title>The First Complete Genome of the Simian Malaria Parasite Plasmodium brasilianum.</title>
        <authorList>
            <person name="Bajic M."/>
            <person name="Ravishankar S."/>
        </authorList>
    </citation>
    <scope>NUCLEOTIDE SEQUENCE</scope>
    <source>
        <strain evidence="1">Bolivian I</strain>
    </source>
</reference>
<evidence type="ECO:0000313" key="2">
    <source>
        <dbReference type="Proteomes" id="UP001056978"/>
    </source>
</evidence>
<protein>
    <submittedName>
        <fullName evidence="1">Pentafunctional AROM polypeptide</fullName>
    </submittedName>
</protein>
<dbReference type="EMBL" id="CM043772">
    <property type="protein sequence ID" value="KAI4840468.1"/>
    <property type="molecule type" value="Genomic_DNA"/>
</dbReference>
<comment type="caution">
    <text evidence="1">The sequence shown here is derived from an EMBL/GenBank/DDBJ whole genome shotgun (WGS) entry which is preliminary data.</text>
</comment>
<name>A0ACB9YEZ7_PLABR</name>
<sequence length="2505" mass="293201">MLKTNGSILPPRIKCNDVDTLNVYIEDDLKLFFENFQKEEKRNDKYVIIADCNIFLKERSTFFLILTVLLTKGEARRGSSSKESYIHINENYKLDKKLSICSTDIIYCSGAVDQDGVGVVGADGVVDRGYDGYCCCRGLDQISNRSACSNDIYTNISYTMCNKKCGPKCNEKYSEGGRNKGRTTNSSVEMIKHKNILSENKKRNRSDVEKYVQEENTISEKFKGIIKQMINNHGTGSFEIGNVLIIVLNMKKYLDKSEKCKEFGKMLQEISISSKNELICFADTNIMDLLHFTYHLYFKGKKLHLFPLDFSTAIKAACDTNSCSDGSISGAHGTVALHSFEVYILTSLFKTSNAKEHKRGLSEALRLAILNDKNMFIRIKKNDLNYFVKNLKYFLNKCILNIRDIIKKGENNAKYIHVLSFGNTIGNAIKNVIKNSPGCTYINDRDYINYGIFYELKIMYELHAIDMLLLLNIEEIMIKYKLKYKLDSNFVNYYTNDIITYLHKTHSSTTNEIPLVHILNINKVQKNVLVQTPLSIILKVFYPFICLSPFQNILTTSAQEGEFIGIVNEDRDGMIHTSTTIDMVQKKKEHTNSKINYVYLQGVGNKSQIIRIIYVSTMGRQNVRIENMNLCFDVIVFIKILKDLNFQIFLKKKKSNDIYTNVNRTVIRNCLFINGNVEQTVFLFKNFIFQKKIILNIYNSGTVCRFLLPLLCLYICKQNLKAKEEKKQLLKYIILKGDEQMESHRVINPLVNVVLKCFKYVKIKYLKKKNYLPICIYVKREIHESYTLFCSNDVAIDNYHSSQFVSSMLLISVYSETDTCIRLKFKKIHNCLNRSKKIKVKKEVKNFHFKIFRKRKIADLFIKKKKEKKKKITIFRKYIKRKEVSRFKCSYYTMLSICWSCNGKKCNSINKGSTLCCKCSSGPDFNFDENYRHPRKRYNWYNFGYPINEIRNRMNSSNFSTTSKAFIDLTVRVMKLWGVRVKMKRNNYTIKKNEKYLLYSNNNDSTSIRGIAGNRSSIKSRTSSRISRSGGNKNERFNNVHYKYASMINRIHHFNDSRHILFPGIHNKKEKTLVYSLHGRGEKSSKGSCDTCKQKGVDEVKKEVHNSPHEEYNCVMLKQKEKVDQINNKEKEEDKNISNDVTNDGRYTLVKNILRYEINNDLGLYFYFIIGSLIKRQNCVIFLKLNINRMKLKNVGKGYYKIETIDFQKNVLNYFLLNILLLLGINMYINMNDEKRKIYLLTSKRMNIKKKKIIRHLEKAIRNKWKRKNGYYKKRRRNIYTAACHGVNNSTCEHLSQGEYTFKYYIFEKIYMKYKIMHFRNVLLKIVVDAEYFSDDFFSICVLFCYYLLTHERENDTELLFKIKNIHNQNIKESIRILNAVLILKICFHNILFIFCDNNSIYITKTHHQIQNCLFFKCKREHWTLLCTSSDNNERRNNSSSRGSNSNNGNNNRRSRCKKKIFFNNSKYVINDDQKLCLYIDAKKDHRIIFMATILSLIFKNIIIDNSYEVEKSYPHFYEQARKYLEININYVNSDNVKFHNFEEVNNYNILNEQDSKSCVEVISSSIESHESTYSCTDASRSDVDMLKNYKSPTMSTEGNYRINTRSKKLINKDTNCNSLNHKMENNTCTEENFYKTNGAHIIHKKEINRTHRSTRGNLYFMNHEYWKTSNLNLKNVVMKKTKKCIHRKREPKGIINLCNLTNPMLQLHTCGSTGSIASEENELTVMRCGARKGIISRKWTFTVSNNGGSDSYSDSYSNSYSDSYSDSYSNSFMKCNEDPSNERSNECNEDHSNERSNGSSKWFERRGGTEEGYQTKLRLNLRERLRSGKSSSFLNKVKNQLNGDKTNLFLPSDTNYMRTYKYEEVKVNNGNVFYLLKEINNLNVHIICGIRNVGKSYLGHRIENSLVIDIDEYILNGQISFDKLTIDDFRFYEYITFVSALYLSYCLLTLKNYLWANISGSISCNDRGDVWSHIQSSMHGNDDKKNVFLCRAENSKVCINRSCVAVHAYFDNIFFCMENDIIFYNKKINDLYYNLKNKLLTCKNYDINSITIVLGGGIIEFYKSRQVLKKLKNVVLIKRNKRELCDICINDNVKPKLSGNIKEIINRRTVLFDELNSFHFSIPSEIKISSHIKNLKESRNKLIVSSFINFFNYKFFVKPTILDWGAIRTLSIHLKFFHSFDYELLRSSYDVVEIVYEHIGGTKDGQSEQKDGGGQRGCIEQSRCIERRCRGEELDMGVQHDQRGKNRKYAKNEEKLLALAIFIIRSYTTKPIAVKLHTSIFHAQFFKIKNRCTKLKKDGKKNVAHLFCNNLLNILYKYKINIVEVDIKFLKVVKYFLAHKKKKANIFFIISKHRNKVNKLKIKSDLNKLNIFHADLIKLTYNYASKSDKEFLSKTINAYNSHRLINTKLSRIKNVYNNTNQEISLYSCYVNNSFVFLYNNVTHLEYQKTNLRNLETGKNSKNIENHNYDENKKNRDFYHNNFMYGFYYQKVKSIISYVPTEGDK</sequence>
<dbReference type="Proteomes" id="UP001056978">
    <property type="component" value="Chromosome 4"/>
</dbReference>
<proteinExistence type="predicted"/>
<accession>A0ACB9YEZ7</accession>
<gene>
    <name evidence="1" type="ORF">MKS88_001194</name>
</gene>
<evidence type="ECO:0000313" key="1">
    <source>
        <dbReference type="EMBL" id="KAI4840468.1"/>
    </source>
</evidence>